<evidence type="ECO:0000256" key="1">
    <source>
        <dbReference type="SAM" id="MobiDB-lite"/>
    </source>
</evidence>
<feature type="domain" description="Heterokaryon incompatibility" evidence="2">
    <location>
        <begin position="135"/>
        <end position="234"/>
    </location>
</feature>
<organism evidence="3 4">
    <name type="scientific">Marasmiellus scandens</name>
    <dbReference type="NCBI Taxonomy" id="2682957"/>
    <lineage>
        <taxon>Eukaryota</taxon>
        <taxon>Fungi</taxon>
        <taxon>Dikarya</taxon>
        <taxon>Basidiomycota</taxon>
        <taxon>Agaricomycotina</taxon>
        <taxon>Agaricomycetes</taxon>
        <taxon>Agaricomycetidae</taxon>
        <taxon>Agaricales</taxon>
        <taxon>Marasmiineae</taxon>
        <taxon>Omphalotaceae</taxon>
        <taxon>Marasmiellus</taxon>
    </lineage>
</organism>
<protein>
    <recommendedName>
        <fullName evidence="2">Heterokaryon incompatibility domain-containing protein</fullName>
    </recommendedName>
</protein>
<dbReference type="Pfam" id="PF06985">
    <property type="entry name" value="HET"/>
    <property type="match status" value="1"/>
</dbReference>
<comment type="caution">
    <text evidence="3">The sequence shown here is derived from an EMBL/GenBank/DDBJ whole genome shotgun (WGS) entry which is preliminary data.</text>
</comment>
<dbReference type="PANTHER" id="PTHR10622:SF10">
    <property type="entry name" value="HET DOMAIN-CONTAINING PROTEIN"/>
    <property type="match status" value="1"/>
</dbReference>
<dbReference type="PANTHER" id="PTHR10622">
    <property type="entry name" value="HET DOMAIN-CONTAINING PROTEIN"/>
    <property type="match status" value="1"/>
</dbReference>
<name>A0ABR1IX31_9AGAR</name>
<feature type="region of interest" description="Disordered" evidence="1">
    <location>
        <begin position="1"/>
        <end position="24"/>
    </location>
</feature>
<evidence type="ECO:0000313" key="3">
    <source>
        <dbReference type="EMBL" id="KAK7443548.1"/>
    </source>
</evidence>
<proteinExistence type="predicted"/>
<dbReference type="Proteomes" id="UP001498398">
    <property type="component" value="Unassembled WGS sequence"/>
</dbReference>
<keyword evidence="4" id="KW-1185">Reference proteome</keyword>
<sequence>MVKLFSKSQNKKPSITSSSPKPSSSIASLEWLILRRSTAKARDGTSQRVDISLKWTSPSLSRFPSTTFPSLSNDRTSLPHTSHRMIWEATDGWVVIPNPLSPTLMASINVCPRRFIDTQTLQLVEFEENSFIPPYAIISHIWNEGEEILYDEFIEPREKTSVKQGYWKIMKACRQALQDGIRYIWLDTCCIEREKHEDVAENVSLVYAYYQNAEVCYVYMADVEEKEDMFGKQSTLEQEGTSQWFRCGWTLQQLIAPRTVIFFDKFWRQIGDKETIRDEISRITSICPTVLSNKQSIRDVDVLTRMSWATVRSTTREQDEAYCLQGLLGVTIEPNYDEHRYASFNRLGKALFDAQPWLKERLGIEDGLFSDPNSQSFYNLLCDRFWTIQMEFSPAYNLDE</sequence>
<accession>A0ABR1IX31</accession>
<reference evidence="3 4" key="1">
    <citation type="submission" date="2024-01" db="EMBL/GenBank/DDBJ databases">
        <title>A draft genome for the cacao thread blight pathogen Marasmiellus scandens.</title>
        <authorList>
            <person name="Baruah I.K."/>
            <person name="Leung J."/>
            <person name="Bukari Y."/>
            <person name="Amoako-Attah I."/>
            <person name="Meinhardt L.W."/>
            <person name="Bailey B.A."/>
            <person name="Cohen S.P."/>
        </authorList>
    </citation>
    <scope>NUCLEOTIDE SEQUENCE [LARGE SCALE GENOMIC DNA]</scope>
    <source>
        <strain evidence="3 4">GH-19</strain>
    </source>
</reference>
<evidence type="ECO:0000259" key="2">
    <source>
        <dbReference type="Pfam" id="PF06985"/>
    </source>
</evidence>
<gene>
    <name evidence="3" type="ORF">VKT23_015721</name>
</gene>
<dbReference type="InterPro" id="IPR010730">
    <property type="entry name" value="HET"/>
</dbReference>
<dbReference type="EMBL" id="JBANRG010000054">
    <property type="protein sequence ID" value="KAK7443548.1"/>
    <property type="molecule type" value="Genomic_DNA"/>
</dbReference>
<feature type="compositionally biased region" description="Low complexity" evidence="1">
    <location>
        <begin position="11"/>
        <end position="24"/>
    </location>
</feature>
<evidence type="ECO:0000313" key="4">
    <source>
        <dbReference type="Proteomes" id="UP001498398"/>
    </source>
</evidence>